<keyword evidence="5 8" id="KW-0799">Topoisomerase</keyword>
<dbReference type="InterPro" id="IPR003602">
    <property type="entry name" value="Topo_IA_DNA-bd_dom"/>
</dbReference>
<evidence type="ECO:0000259" key="9">
    <source>
        <dbReference type="PROSITE" id="PS50880"/>
    </source>
</evidence>
<dbReference type="Pfam" id="PF01751">
    <property type="entry name" value="Toprim"/>
    <property type="match status" value="1"/>
</dbReference>
<dbReference type="InterPro" id="IPR003601">
    <property type="entry name" value="Topo_IA_2"/>
</dbReference>
<dbReference type="AlphaFoldDB" id="A0A0Q0DZ01"/>
<dbReference type="SUPFAM" id="SSF56712">
    <property type="entry name" value="Prokaryotic type I DNA topoisomerase"/>
    <property type="match status" value="1"/>
</dbReference>
<feature type="site" description="Interaction with DNA" evidence="8">
    <location>
        <position position="139"/>
    </location>
</feature>
<dbReference type="EC" id="5.6.2.1" evidence="8"/>
<evidence type="ECO:0000256" key="2">
    <source>
        <dbReference type="ARBA" id="ARBA00009446"/>
    </source>
</evidence>
<dbReference type="InterPro" id="IPR006171">
    <property type="entry name" value="TOPRIM_dom"/>
</dbReference>
<proteinExistence type="inferred from homology"/>
<dbReference type="HAMAP" id="MF_00952">
    <property type="entry name" value="Topoisom_1_prok"/>
    <property type="match status" value="1"/>
</dbReference>
<evidence type="ECO:0000313" key="12">
    <source>
        <dbReference type="Proteomes" id="UP000050266"/>
    </source>
</evidence>
<comment type="subunit">
    <text evidence="8">Monomer.</text>
</comment>
<dbReference type="PRINTS" id="PR00417">
    <property type="entry name" value="PRTPISMRASEI"/>
</dbReference>
<feature type="site" description="Interaction with DNA" evidence="8">
    <location>
        <position position="135"/>
    </location>
</feature>
<evidence type="ECO:0000256" key="1">
    <source>
        <dbReference type="ARBA" id="ARBA00000213"/>
    </source>
</evidence>
<dbReference type="PROSITE" id="PS50880">
    <property type="entry name" value="TOPRIM"/>
    <property type="match status" value="1"/>
</dbReference>
<dbReference type="InterPro" id="IPR005733">
    <property type="entry name" value="TopoI_bac-type"/>
</dbReference>
<feature type="region of interest" description="Interaction with DNA" evidence="8">
    <location>
        <begin position="160"/>
        <end position="165"/>
    </location>
</feature>
<dbReference type="SMART" id="SM00493">
    <property type="entry name" value="TOPRIM"/>
    <property type="match status" value="1"/>
</dbReference>
<dbReference type="Gene3D" id="2.70.20.10">
    <property type="entry name" value="Topoisomerase I, domain 3"/>
    <property type="match status" value="1"/>
</dbReference>
<dbReference type="EMBL" id="LJRQ01000415">
    <property type="protein sequence ID" value="KPZ06399.1"/>
    <property type="molecule type" value="Genomic_DNA"/>
</dbReference>
<dbReference type="InterPro" id="IPR023406">
    <property type="entry name" value="Topo_IA_AS"/>
</dbReference>
<dbReference type="CDD" id="cd00186">
    <property type="entry name" value="TOP1Ac"/>
    <property type="match status" value="1"/>
</dbReference>
<sequence>MPKLIIVESPAKGKTIEGYLGSGYRVTASKGHIRDLPENRMGFSPPDFKPDYEFTDRGAEVVSRIKRLATECDEIILASDLDREGESIAWHLQQTLGLKAPKRLVFNEITKKALQAALADPRKIDILKVAAQEARRVTDRMIGYRVSPLIAEYLSDRSLSAGRVQSIAVRLVVDRENEIDGTTIVQHYGAELKFGTWKAKWDPSTLLSDAKYWTDKDYAEKVAETRQLTVIKFDKSESKSSPPPPFTTSTLQEAGANSLKFSTKHTMELAQKLYEQGAISYMRTDSTSLSEDALTDIANWCKVNGLQTVSEPRTWEAKGDAQEAHEAIRPSHIDTIEAGETEEQRQLYKLIWLRTVSCQLEDARFAVRKAVLEAESPVDGVKLRFEARGKTLIYKGWKDLTPTDTAQDQEDAAAAEAQDSDNPVPELSAHDTVTAVSGSLIQSKTKPPGRYTDASLVKEMEKRGIGRPSTFGAIVEEIIETRGYVEKFGAKQQLKPTLRGKRLIKALTGRFSFVEYNFTRVLEEQLSGIESKTTTYAKLLGLIHDRLSNEIDRFKAEQPIAHPCPSCGRGLFINPGKTKKDPMWWACAGYAPEGKGCDYTAQDDNGTPGKPNKTKASA</sequence>
<comment type="similarity">
    <text evidence="2 8">Belongs to the type IA topoisomerase family.</text>
</comment>
<feature type="site" description="Interaction with DNA" evidence="8">
    <location>
        <position position="144"/>
    </location>
</feature>
<dbReference type="SMART" id="SM00436">
    <property type="entry name" value="TOP1Bc"/>
    <property type="match status" value="1"/>
</dbReference>
<dbReference type="PATRIC" id="fig|251720.4.peg.5430"/>
<dbReference type="InterPro" id="IPR034149">
    <property type="entry name" value="TOPRIM_TopoI"/>
</dbReference>
<dbReference type="GO" id="GO:0003677">
    <property type="term" value="F:DNA binding"/>
    <property type="evidence" value="ECO:0007669"/>
    <property type="project" value="UniProtKB-KW"/>
</dbReference>
<dbReference type="GO" id="GO:0046872">
    <property type="term" value="F:metal ion binding"/>
    <property type="evidence" value="ECO:0007669"/>
    <property type="project" value="UniProtKB-KW"/>
</dbReference>
<comment type="function">
    <text evidence="8">Releases the supercoiling and torsional tension of DNA, which is introduced during the DNA replication and transcription, by transiently cleaving and rejoining one strand of the DNA duplex. Introduces a single-strand break via transesterification at a target site in duplex DNA. The scissile phosphodiester is attacked by the catalytic tyrosine of the enzyme, resulting in the formation of a DNA-(5'-phosphotyrosyl)-enzyme intermediate and the expulsion of a 3'-OH DNA strand. The free DNA strand then undergoes passage around the unbroken strand, thus removing DNA supercoils. Finally, in the religation step, the DNA 3'-OH attacks the covalent intermediate to expel the active-site tyrosine and restore the DNA phosphodiester backbone.</text>
</comment>
<keyword evidence="7 8" id="KW-0413">Isomerase</keyword>
<evidence type="ECO:0000256" key="3">
    <source>
        <dbReference type="ARBA" id="ARBA00022723"/>
    </source>
</evidence>
<feature type="site" description="Interaction with DNA" evidence="8">
    <location>
        <position position="32"/>
    </location>
</feature>
<organism evidence="11 12">
    <name type="scientific">Pseudomonas amygdali pv. ulmi</name>
    <dbReference type="NCBI Taxonomy" id="251720"/>
    <lineage>
        <taxon>Bacteria</taxon>
        <taxon>Pseudomonadati</taxon>
        <taxon>Pseudomonadota</taxon>
        <taxon>Gammaproteobacteria</taxon>
        <taxon>Pseudomonadales</taxon>
        <taxon>Pseudomonadaceae</taxon>
        <taxon>Pseudomonas</taxon>
        <taxon>Pseudomonas amygdali</taxon>
    </lineage>
</organism>
<gene>
    <name evidence="8" type="primary">topA</name>
    <name evidence="11" type="ORF">ALO41_200137</name>
</gene>
<dbReference type="PROSITE" id="PS00396">
    <property type="entry name" value="TOPO_IA_1"/>
    <property type="match status" value="1"/>
</dbReference>
<name>A0A0Q0DZ01_PSEA0</name>
<feature type="site" description="Interaction with DNA" evidence="8">
    <location>
        <position position="482"/>
    </location>
</feature>
<dbReference type="Proteomes" id="UP000050266">
    <property type="component" value="Unassembled WGS sequence"/>
</dbReference>
<feature type="active site" description="O-(5'-phospho-DNA)-tyrosine intermediate" evidence="8">
    <location>
        <position position="281"/>
    </location>
</feature>
<dbReference type="Gene3D" id="3.40.50.140">
    <property type="match status" value="1"/>
</dbReference>
<dbReference type="Gene3D" id="1.10.460.10">
    <property type="entry name" value="Topoisomerase I, domain 2"/>
    <property type="match status" value="1"/>
</dbReference>
<reference evidence="11 12" key="1">
    <citation type="submission" date="2015-09" db="EMBL/GenBank/DDBJ databases">
        <title>Genome announcement of multiple Pseudomonas syringae strains.</title>
        <authorList>
            <person name="Thakur S."/>
            <person name="Wang P.W."/>
            <person name="Gong Y."/>
            <person name="Weir B.S."/>
            <person name="Guttman D.S."/>
        </authorList>
    </citation>
    <scope>NUCLEOTIDE SEQUENCE [LARGE SCALE GENOMIC DNA]</scope>
    <source>
        <strain evidence="11 12">ICMP3962</strain>
    </source>
</reference>
<dbReference type="GO" id="GO:0006265">
    <property type="term" value="P:DNA topological change"/>
    <property type="evidence" value="ECO:0007669"/>
    <property type="project" value="UniProtKB-UniRule"/>
</dbReference>
<dbReference type="PANTHER" id="PTHR42785:SF1">
    <property type="entry name" value="DNA TOPOISOMERASE"/>
    <property type="match status" value="1"/>
</dbReference>
<comment type="catalytic activity">
    <reaction evidence="1 8">
        <text>ATP-independent breakage of single-stranded DNA, followed by passage and rejoining.</text>
        <dbReference type="EC" id="5.6.2.1"/>
    </reaction>
</comment>
<keyword evidence="3" id="KW-0479">Metal-binding</keyword>
<dbReference type="NCBIfam" id="TIGR01051">
    <property type="entry name" value="topA_bact"/>
    <property type="match status" value="1"/>
</dbReference>
<dbReference type="InterPro" id="IPR023405">
    <property type="entry name" value="Topo_IA_core_domain"/>
</dbReference>
<dbReference type="PROSITE" id="PS52039">
    <property type="entry name" value="TOPO_IA_2"/>
    <property type="match status" value="1"/>
</dbReference>
<dbReference type="InterPro" id="IPR013497">
    <property type="entry name" value="Topo_IA_cen"/>
</dbReference>
<evidence type="ECO:0000259" key="10">
    <source>
        <dbReference type="PROSITE" id="PS52039"/>
    </source>
</evidence>
<evidence type="ECO:0000256" key="5">
    <source>
        <dbReference type="ARBA" id="ARBA00023029"/>
    </source>
</evidence>
<dbReference type="InterPro" id="IPR013826">
    <property type="entry name" value="Topo_IA_cen_sub3"/>
</dbReference>
<dbReference type="InterPro" id="IPR013824">
    <property type="entry name" value="Topo_IA_cen_sub1"/>
</dbReference>
<evidence type="ECO:0000313" key="11">
    <source>
        <dbReference type="EMBL" id="KPZ06399.1"/>
    </source>
</evidence>
<feature type="site" description="Interaction with DNA" evidence="8">
    <location>
        <position position="136"/>
    </location>
</feature>
<dbReference type="InterPro" id="IPR013825">
    <property type="entry name" value="Topo_IA_cen_sub2"/>
</dbReference>
<evidence type="ECO:0000256" key="4">
    <source>
        <dbReference type="ARBA" id="ARBA00022842"/>
    </source>
</evidence>
<evidence type="ECO:0000256" key="6">
    <source>
        <dbReference type="ARBA" id="ARBA00023125"/>
    </source>
</evidence>
<feature type="site" description="Interaction with DNA" evidence="8">
    <location>
        <position position="283"/>
    </location>
</feature>
<accession>A0A0Q0DZ01</accession>
<dbReference type="Gene3D" id="1.10.290.10">
    <property type="entry name" value="Topoisomerase I, domain 4"/>
    <property type="match status" value="1"/>
</dbReference>
<dbReference type="OrthoDB" id="9804262at2"/>
<protein>
    <recommendedName>
        <fullName evidence="8">DNA topoisomerase 1</fullName>
        <ecNumber evidence="8">5.6.2.1</ecNumber>
    </recommendedName>
    <alternativeName>
        <fullName evidence="8">DNA topoisomerase I</fullName>
    </alternativeName>
</protein>
<feature type="domain" description="Toprim" evidence="9">
    <location>
        <begin position="2"/>
        <end position="111"/>
    </location>
</feature>
<keyword evidence="4" id="KW-0460">Magnesium</keyword>
<keyword evidence="6 8" id="KW-0238">DNA-binding</keyword>
<dbReference type="SMART" id="SM00437">
    <property type="entry name" value="TOP1Ac"/>
    <property type="match status" value="1"/>
</dbReference>
<comment type="caution">
    <text evidence="8">Lacks conserved residue(s) required for the propagation of feature annotation.</text>
</comment>
<dbReference type="RefSeq" id="WP_052508576.1">
    <property type="nucleotide sequence ID" value="NZ_LIHQ01000246.1"/>
</dbReference>
<dbReference type="Pfam" id="PF01131">
    <property type="entry name" value="Topoisom_bac"/>
    <property type="match status" value="1"/>
</dbReference>
<dbReference type="InterPro" id="IPR000380">
    <property type="entry name" value="Topo_IA"/>
</dbReference>
<evidence type="ECO:0000256" key="8">
    <source>
        <dbReference type="HAMAP-Rule" id="MF_00952"/>
    </source>
</evidence>
<evidence type="ECO:0000256" key="7">
    <source>
        <dbReference type="ARBA" id="ARBA00023235"/>
    </source>
</evidence>
<dbReference type="InterPro" id="IPR028612">
    <property type="entry name" value="Topoisom_1_IA"/>
</dbReference>
<feature type="domain" description="Topo IA-type catalytic" evidence="10">
    <location>
        <begin position="125"/>
        <end position="551"/>
    </location>
</feature>
<comment type="caution">
    <text evidence="11">The sequence shown here is derived from an EMBL/GenBank/DDBJ whole genome shotgun (WGS) entry which is preliminary data.</text>
</comment>
<dbReference type="PANTHER" id="PTHR42785">
    <property type="entry name" value="DNA TOPOISOMERASE, TYPE IA, CORE"/>
    <property type="match status" value="1"/>
</dbReference>
<dbReference type="CDD" id="cd03363">
    <property type="entry name" value="TOPRIM_TopoIA_TopoI"/>
    <property type="match status" value="1"/>
</dbReference>
<dbReference type="GO" id="GO:0003917">
    <property type="term" value="F:DNA topoisomerase type I (single strand cut, ATP-independent) activity"/>
    <property type="evidence" value="ECO:0007669"/>
    <property type="project" value="UniProtKB-UniRule"/>
</dbReference>